<dbReference type="InterPro" id="IPR015323">
    <property type="entry name" value="FlavoCytC_S_DH_flav-bd"/>
</dbReference>
<proteinExistence type="predicted"/>
<dbReference type="Pfam" id="PF07992">
    <property type="entry name" value="Pyr_redox_2"/>
    <property type="match status" value="1"/>
</dbReference>
<keyword evidence="1" id="KW-0285">Flavoprotein</keyword>
<dbReference type="Pfam" id="PF21706">
    <property type="entry name" value="FCSD_central"/>
    <property type="match status" value="1"/>
</dbReference>
<dbReference type="InterPro" id="IPR052541">
    <property type="entry name" value="SQRD"/>
</dbReference>
<dbReference type="PANTHER" id="PTHR43755">
    <property type="match status" value="1"/>
</dbReference>
<feature type="domain" description="FAD/NAD(P)-binding" evidence="3">
    <location>
        <begin position="38"/>
        <end position="143"/>
    </location>
</feature>
<organism evidence="6">
    <name type="scientific">hydrothermal vent metagenome</name>
    <dbReference type="NCBI Taxonomy" id="652676"/>
    <lineage>
        <taxon>unclassified sequences</taxon>
        <taxon>metagenomes</taxon>
        <taxon>ecological metagenomes</taxon>
    </lineage>
</organism>
<dbReference type="GO" id="GO:0050660">
    <property type="term" value="F:flavin adenine dinucleotide binding"/>
    <property type="evidence" value="ECO:0007669"/>
    <property type="project" value="InterPro"/>
</dbReference>
<gene>
    <name evidence="6" type="ORF">MNBD_GAMMA22-664</name>
</gene>
<dbReference type="AlphaFoldDB" id="A0A3B0ZZ32"/>
<dbReference type="PANTHER" id="PTHR43755:SF1">
    <property type="entry name" value="FAD-DEPENDENT PYRIDINE NUCLEOTIDE-DISULPHIDE OXIDOREDUCTASE"/>
    <property type="match status" value="1"/>
</dbReference>
<protein>
    <submittedName>
        <fullName evidence="6">Flavocytochrome c:sulfide dehydrogenase</fullName>
    </submittedName>
</protein>
<dbReference type="SUPFAM" id="SSF55424">
    <property type="entry name" value="FAD/NAD-linked reductases, dimerisation (C-terminal) domain"/>
    <property type="match status" value="1"/>
</dbReference>
<sequence length="428" mass="46733">MKNISRRNWLKHVVAGTAALSAGELLLLNNLHAKNSGNIIVIGAGYGGATCARYIKKFSPSSNVTLIEPNTQFISCPFSNLVIAGNKQLDFITHQYTPLKKQSINVVHDLVIKIQKSKNQVTLKSGKSLAYDYLVVSPGIDFNWDKITGYNESNIIDIPHAWQAAGEQTILLGKQIKTMPDGGTLLISIPEKPYRAPPAPYERASLVADYLSKHKPKSKILLLDPNGTSEKLELFKHAWNKYYNGIIEWQGGKDALITKVNAKNKTLISQSGIKYKADVINLIPPQFAASIARKSGLANNAGWCDIDPKTFKSKKAKNIYVIGDSCNAGDMPKLAHAANSQAKSCALAIIASMNGSTISDPVLNTTIYSFISPKSAISEVGVYRVNKGKILQVSGGISKKNASKKHRLKESKFAYGWYKGINRDMLGS</sequence>
<dbReference type="GO" id="GO:0016491">
    <property type="term" value="F:oxidoreductase activity"/>
    <property type="evidence" value="ECO:0007669"/>
    <property type="project" value="InterPro"/>
</dbReference>
<dbReference type="InterPro" id="IPR016156">
    <property type="entry name" value="FAD/NAD-linked_Rdtase_dimer_sf"/>
</dbReference>
<dbReference type="EMBL" id="UOFS01000013">
    <property type="protein sequence ID" value="VAW93153.1"/>
    <property type="molecule type" value="Genomic_DNA"/>
</dbReference>
<dbReference type="Gene3D" id="3.90.760.10">
    <property type="entry name" value="Flavocytochrome c sulphide dehydrogenase, flavin-binding domain"/>
    <property type="match status" value="1"/>
</dbReference>
<feature type="domain" description="Flavocytochrome c sulphide dehydrogenase flavin-binding" evidence="4">
    <location>
        <begin position="360"/>
        <end position="426"/>
    </location>
</feature>
<evidence type="ECO:0000259" key="4">
    <source>
        <dbReference type="Pfam" id="PF09242"/>
    </source>
</evidence>
<feature type="domain" description="Sulfide dehydrogenase [flavocytochrome c] flavoprotein chain central" evidence="5">
    <location>
        <begin position="169"/>
        <end position="284"/>
    </location>
</feature>
<dbReference type="Gene3D" id="3.50.50.60">
    <property type="entry name" value="FAD/NAD(P)-binding domain"/>
    <property type="match status" value="2"/>
</dbReference>
<evidence type="ECO:0000256" key="1">
    <source>
        <dbReference type="ARBA" id="ARBA00022630"/>
    </source>
</evidence>
<evidence type="ECO:0000256" key="2">
    <source>
        <dbReference type="ARBA" id="ARBA00022827"/>
    </source>
</evidence>
<evidence type="ECO:0000259" key="5">
    <source>
        <dbReference type="Pfam" id="PF21706"/>
    </source>
</evidence>
<dbReference type="InterPro" id="IPR037092">
    <property type="entry name" value="FlavoCytC_S_DH_flav-bd_sf"/>
</dbReference>
<reference evidence="6" key="1">
    <citation type="submission" date="2018-06" db="EMBL/GenBank/DDBJ databases">
        <authorList>
            <person name="Zhirakovskaya E."/>
        </authorList>
    </citation>
    <scope>NUCLEOTIDE SEQUENCE</scope>
</reference>
<dbReference type="PROSITE" id="PS51318">
    <property type="entry name" value="TAT"/>
    <property type="match status" value="1"/>
</dbReference>
<dbReference type="InterPro" id="IPR023753">
    <property type="entry name" value="FAD/NAD-binding_dom"/>
</dbReference>
<name>A0A3B0ZZ32_9ZZZZ</name>
<dbReference type="InterPro" id="IPR006311">
    <property type="entry name" value="TAT_signal"/>
</dbReference>
<keyword evidence="2" id="KW-0274">FAD</keyword>
<dbReference type="InterPro" id="IPR049386">
    <property type="entry name" value="FCSD_central"/>
</dbReference>
<accession>A0A3B0ZZ32</accession>
<evidence type="ECO:0000313" key="6">
    <source>
        <dbReference type="EMBL" id="VAW93153.1"/>
    </source>
</evidence>
<dbReference type="InterPro" id="IPR036188">
    <property type="entry name" value="FAD/NAD-bd_sf"/>
</dbReference>
<evidence type="ECO:0000259" key="3">
    <source>
        <dbReference type="Pfam" id="PF07992"/>
    </source>
</evidence>
<dbReference type="SUPFAM" id="SSF51905">
    <property type="entry name" value="FAD/NAD(P)-binding domain"/>
    <property type="match status" value="2"/>
</dbReference>
<dbReference type="Pfam" id="PF09242">
    <property type="entry name" value="FCSD-flav_bind"/>
    <property type="match status" value="1"/>
</dbReference>